<gene>
    <name evidence="2" type="ORF">B5C34_05155</name>
</gene>
<feature type="transmembrane region" description="Helical" evidence="1">
    <location>
        <begin position="43"/>
        <end position="67"/>
    </location>
</feature>
<sequence length="135" mass="14661">MIGLLLFLQLATAVGALFAAFGFRDFVLEAWRGGGLRGVVESPYAQLSGLLMCLILHLSIADVRILFALPEYLAAMRALAPWEQAVVVANEGFATLILILLVIRRNQAAEALPRRRYLALGAALLACAGLVRWLL</sequence>
<protein>
    <submittedName>
        <fullName evidence="2">Uncharacterized protein</fullName>
    </submittedName>
</protein>
<name>A0A219B532_9SPHN</name>
<feature type="transmembrane region" description="Helical" evidence="1">
    <location>
        <begin position="115"/>
        <end position="134"/>
    </location>
</feature>
<keyword evidence="1" id="KW-1133">Transmembrane helix</keyword>
<keyword evidence="3" id="KW-1185">Reference proteome</keyword>
<evidence type="ECO:0000256" key="1">
    <source>
        <dbReference type="SAM" id="Phobius"/>
    </source>
</evidence>
<evidence type="ECO:0000313" key="3">
    <source>
        <dbReference type="Proteomes" id="UP000198462"/>
    </source>
</evidence>
<comment type="caution">
    <text evidence="2">The sequence shown here is derived from an EMBL/GenBank/DDBJ whole genome shotgun (WGS) entry which is preliminary data.</text>
</comment>
<keyword evidence="1" id="KW-0472">Membrane</keyword>
<dbReference type="EMBL" id="NFZT01000001">
    <property type="protein sequence ID" value="OWV32899.1"/>
    <property type="molecule type" value="Genomic_DNA"/>
</dbReference>
<organism evidence="2 3">
    <name type="scientific">Pacificimonas flava</name>
    <dbReference type="NCBI Taxonomy" id="1234595"/>
    <lineage>
        <taxon>Bacteria</taxon>
        <taxon>Pseudomonadati</taxon>
        <taxon>Pseudomonadota</taxon>
        <taxon>Alphaproteobacteria</taxon>
        <taxon>Sphingomonadales</taxon>
        <taxon>Sphingosinicellaceae</taxon>
        <taxon>Pacificimonas</taxon>
    </lineage>
</organism>
<feature type="transmembrane region" description="Helical" evidence="1">
    <location>
        <begin position="79"/>
        <end position="103"/>
    </location>
</feature>
<evidence type="ECO:0000313" key="2">
    <source>
        <dbReference type="EMBL" id="OWV32899.1"/>
    </source>
</evidence>
<reference evidence="3" key="1">
    <citation type="submission" date="2017-05" db="EMBL/GenBank/DDBJ databases">
        <authorList>
            <person name="Lin X."/>
        </authorList>
    </citation>
    <scope>NUCLEOTIDE SEQUENCE [LARGE SCALE GENOMIC DNA]</scope>
    <source>
        <strain evidence="3">JLT2012</strain>
    </source>
</reference>
<proteinExistence type="predicted"/>
<accession>A0A219B532</accession>
<dbReference type="RefSeq" id="WP_088711688.1">
    <property type="nucleotide sequence ID" value="NZ_NFZT01000001.1"/>
</dbReference>
<dbReference type="AlphaFoldDB" id="A0A219B532"/>
<keyword evidence="1" id="KW-0812">Transmembrane</keyword>
<dbReference type="Proteomes" id="UP000198462">
    <property type="component" value="Unassembled WGS sequence"/>
</dbReference>